<dbReference type="VEuPathDB" id="CryptoDB:cand_019880"/>
<feature type="transmembrane region" description="Helical" evidence="6">
    <location>
        <begin position="355"/>
        <end position="381"/>
    </location>
</feature>
<keyword evidence="5 6" id="KW-0472">Membrane</keyword>
<evidence type="ECO:0000313" key="9">
    <source>
        <dbReference type="EMBL" id="OII77278.1"/>
    </source>
</evidence>
<name>A0A1J4MSZ2_9CRYT</name>
<comment type="subcellular location">
    <subcellularLocation>
        <location evidence="1">Membrane</location>
        <topology evidence="1">Multi-pass membrane protein</topology>
    </subcellularLocation>
</comment>
<dbReference type="InterPro" id="IPR012936">
    <property type="entry name" value="Erv_C"/>
</dbReference>
<evidence type="ECO:0000256" key="6">
    <source>
        <dbReference type="SAM" id="Phobius"/>
    </source>
</evidence>
<evidence type="ECO:0000259" key="8">
    <source>
        <dbReference type="Pfam" id="PF13850"/>
    </source>
</evidence>
<reference evidence="9 10" key="1">
    <citation type="submission" date="2016-10" db="EMBL/GenBank/DDBJ databases">
        <title>Reductive evolution of mitochondrial metabolism and differential evolution of invasion-related proteins in Cryptosporidium.</title>
        <authorList>
            <person name="Liu S."/>
            <person name="Roellig D.M."/>
            <person name="Guo Y."/>
            <person name="Li N."/>
            <person name="Frace M.A."/>
            <person name="Tang K."/>
            <person name="Zhang L."/>
            <person name="Feng Y."/>
            <person name="Xiao L."/>
        </authorList>
    </citation>
    <scope>NUCLEOTIDE SEQUENCE [LARGE SCALE GENOMIC DNA]</scope>
    <source>
        <strain evidence="9">30847</strain>
    </source>
</reference>
<dbReference type="InterPro" id="IPR039542">
    <property type="entry name" value="Erv_N"/>
</dbReference>
<evidence type="ECO:0000256" key="2">
    <source>
        <dbReference type="ARBA" id="ARBA00005648"/>
    </source>
</evidence>
<keyword evidence="10" id="KW-1185">Reference proteome</keyword>
<evidence type="ECO:0000256" key="4">
    <source>
        <dbReference type="ARBA" id="ARBA00022989"/>
    </source>
</evidence>
<gene>
    <name evidence="9" type="ORF">cand_019880</name>
</gene>
<organism evidence="9 10">
    <name type="scientific">Cryptosporidium andersoni</name>
    <dbReference type="NCBI Taxonomy" id="117008"/>
    <lineage>
        <taxon>Eukaryota</taxon>
        <taxon>Sar</taxon>
        <taxon>Alveolata</taxon>
        <taxon>Apicomplexa</taxon>
        <taxon>Conoidasida</taxon>
        <taxon>Coccidia</taxon>
        <taxon>Eucoccidiorida</taxon>
        <taxon>Eimeriorina</taxon>
        <taxon>Cryptosporidiidae</taxon>
        <taxon>Cryptosporidium</taxon>
    </lineage>
</organism>
<dbReference type="GO" id="GO:0030134">
    <property type="term" value="C:COPII-coated ER to Golgi transport vesicle"/>
    <property type="evidence" value="ECO:0007669"/>
    <property type="project" value="TreeGrafter"/>
</dbReference>
<dbReference type="InterPro" id="IPR045888">
    <property type="entry name" value="Erv"/>
</dbReference>
<dbReference type="GeneID" id="92366172"/>
<evidence type="ECO:0000259" key="7">
    <source>
        <dbReference type="Pfam" id="PF07970"/>
    </source>
</evidence>
<feature type="domain" description="Endoplasmic reticulum vesicle transporter C-terminal" evidence="7">
    <location>
        <begin position="162"/>
        <end position="374"/>
    </location>
</feature>
<keyword evidence="4 6" id="KW-1133">Transmembrane helix</keyword>
<evidence type="ECO:0008006" key="11">
    <source>
        <dbReference type="Google" id="ProtNLM"/>
    </source>
</evidence>
<dbReference type="AlphaFoldDB" id="A0A1J4MSZ2"/>
<comment type="caution">
    <text evidence="9">The sequence shown here is derived from an EMBL/GenBank/DDBJ whole genome shotgun (WGS) entry which is preliminary data.</text>
</comment>
<accession>A0A1J4MSZ2</accession>
<evidence type="ECO:0000256" key="3">
    <source>
        <dbReference type="ARBA" id="ARBA00022692"/>
    </source>
</evidence>
<evidence type="ECO:0000256" key="1">
    <source>
        <dbReference type="ARBA" id="ARBA00004141"/>
    </source>
</evidence>
<dbReference type="RefSeq" id="XP_067069124.1">
    <property type="nucleotide sequence ID" value="XM_067212218.1"/>
</dbReference>
<feature type="transmembrane region" description="Helical" evidence="6">
    <location>
        <begin position="59"/>
        <end position="78"/>
    </location>
</feature>
<evidence type="ECO:0000256" key="5">
    <source>
        <dbReference type="ARBA" id="ARBA00023136"/>
    </source>
</evidence>
<dbReference type="Pfam" id="PF07970">
    <property type="entry name" value="COPIIcoated_ERV"/>
    <property type="match status" value="1"/>
</dbReference>
<dbReference type="Proteomes" id="UP000186804">
    <property type="component" value="Unassembled WGS sequence"/>
</dbReference>
<feature type="domain" description="Endoplasmic reticulum vesicle transporter N-terminal" evidence="8">
    <location>
        <begin position="34"/>
        <end position="123"/>
    </location>
</feature>
<keyword evidence="3 6" id="KW-0812">Transmembrane</keyword>
<sequence length="396" mass="44588">MNTSTNIEMSGIRQRRRGILSDKSPITDSILKSVKYIDIYGKVHDDYCTKSTSGSIMSILVYILVIILTIGEFLKYIGGEMVEHIGVDDNMNQKLDIRLDISFPSLRCSEISVDTVDNVGENQVNAHGNLLKIPIDIHGNEVQEETVTQYNESTSSMKCLSCFGAESIHYKCCNTCESLKSAFRYKGWSYLDIASKAPQCISTIGCRLHGSLQVNKVSGNIHVALGQATVRDGKHVHEFNMNDISRGFNTSHTIHELRFGKDNIEFIESPLENTKKIVTTGTSMFHYYLKLVPTQFIKSGYNRVLFSNQYTYTERQKDVLVKDGELSGLPGVFIVYDFQPFVIRKIHNSIPTTHFLTSFCAIIGGIYSLISLIDSILFWFIKRTSAILSGNFKSNY</sequence>
<dbReference type="OrthoDB" id="270930at2759"/>
<dbReference type="GO" id="GO:0016020">
    <property type="term" value="C:membrane"/>
    <property type="evidence" value="ECO:0007669"/>
    <property type="project" value="UniProtKB-SubCell"/>
</dbReference>
<protein>
    <recommendedName>
        <fullName evidence="11">Endoplasmic reticulum-Golgi intermediate compartment protein 3</fullName>
    </recommendedName>
</protein>
<comment type="similarity">
    <text evidence="2">Belongs to the ERGIC family.</text>
</comment>
<dbReference type="Pfam" id="PF13850">
    <property type="entry name" value="ERGIC_N"/>
    <property type="match status" value="1"/>
</dbReference>
<dbReference type="PANTHER" id="PTHR10984">
    <property type="entry name" value="ENDOPLASMIC RETICULUM-GOLGI INTERMEDIATE COMPARTMENT PROTEIN"/>
    <property type="match status" value="1"/>
</dbReference>
<dbReference type="GO" id="GO:0005783">
    <property type="term" value="C:endoplasmic reticulum"/>
    <property type="evidence" value="ECO:0007669"/>
    <property type="project" value="TreeGrafter"/>
</dbReference>
<dbReference type="PANTHER" id="PTHR10984:SF25">
    <property type="entry name" value="ENDOPLASMIC RETICULUM-GOLGI INTERMEDIATE COMPARTMENT PROTEIN 3"/>
    <property type="match status" value="1"/>
</dbReference>
<proteinExistence type="inferred from homology"/>
<dbReference type="EMBL" id="LRBS01000043">
    <property type="protein sequence ID" value="OII77278.1"/>
    <property type="molecule type" value="Genomic_DNA"/>
</dbReference>
<evidence type="ECO:0000313" key="10">
    <source>
        <dbReference type="Proteomes" id="UP000186804"/>
    </source>
</evidence>